<feature type="region of interest" description="Disordered" evidence="1">
    <location>
        <begin position="1"/>
        <end position="23"/>
    </location>
</feature>
<comment type="caution">
    <text evidence="2">The sequence shown here is derived from an EMBL/GenBank/DDBJ whole genome shotgun (WGS) entry which is preliminary data.</text>
</comment>
<evidence type="ECO:0000313" key="2">
    <source>
        <dbReference type="EMBL" id="MCI62967.1"/>
    </source>
</evidence>
<sequence length="37" mass="4081">EWVEATKPQWAPTIPTPVVTTPGGMHEFAVDQHSSFT</sequence>
<name>A0A392TRA3_9FABA</name>
<dbReference type="EMBL" id="LXQA010628615">
    <property type="protein sequence ID" value="MCI62967.1"/>
    <property type="molecule type" value="Genomic_DNA"/>
</dbReference>
<accession>A0A392TRA3</accession>
<feature type="non-terminal residue" evidence="2">
    <location>
        <position position="1"/>
    </location>
</feature>
<keyword evidence="3" id="KW-1185">Reference proteome</keyword>
<feature type="compositionally biased region" description="Low complexity" evidence="1">
    <location>
        <begin position="12"/>
        <end position="22"/>
    </location>
</feature>
<protein>
    <submittedName>
        <fullName evidence="2">Uncharacterized protein</fullName>
    </submittedName>
</protein>
<proteinExistence type="predicted"/>
<organism evidence="2 3">
    <name type="scientific">Trifolium medium</name>
    <dbReference type="NCBI Taxonomy" id="97028"/>
    <lineage>
        <taxon>Eukaryota</taxon>
        <taxon>Viridiplantae</taxon>
        <taxon>Streptophyta</taxon>
        <taxon>Embryophyta</taxon>
        <taxon>Tracheophyta</taxon>
        <taxon>Spermatophyta</taxon>
        <taxon>Magnoliopsida</taxon>
        <taxon>eudicotyledons</taxon>
        <taxon>Gunneridae</taxon>
        <taxon>Pentapetalae</taxon>
        <taxon>rosids</taxon>
        <taxon>fabids</taxon>
        <taxon>Fabales</taxon>
        <taxon>Fabaceae</taxon>
        <taxon>Papilionoideae</taxon>
        <taxon>50 kb inversion clade</taxon>
        <taxon>NPAAA clade</taxon>
        <taxon>Hologalegina</taxon>
        <taxon>IRL clade</taxon>
        <taxon>Trifolieae</taxon>
        <taxon>Trifolium</taxon>
    </lineage>
</organism>
<dbReference type="AlphaFoldDB" id="A0A392TRA3"/>
<dbReference type="Proteomes" id="UP000265520">
    <property type="component" value="Unassembled WGS sequence"/>
</dbReference>
<evidence type="ECO:0000256" key="1">
    <source>
        <dbReference type="SAM" id="MobiDB-lite"/>
    </source>
</evidence>
<reference evidence="2 3" key="1">
    <citation type="journal article" date="2018" name="Front. Plant Sci.">
        <title>Red Clover (Trifolium pratense) and Zigzag Clover (T. medium) - A Picture of Genomic Similarities and Differences.</title>
        <authorList>
            <person name="Dluhosova J."/>
            <person name="Istvanek J."/>
            <person name="Nedelnik J."/>
            <person name="Repkova J."/>
        </authorList>
    </citation>
    <scope>NUCLEOTIDE SEQUENCE [LARGE SCALE GENOMIC DNA]</scope>
    <source>
        <strain evidence="3">cv. 10/8</strain>
        <tissue evidence="2">Leaf</tissue>
    </source>
</reference>
<evidence type="ECO:0000313" key="3">
    <source>
        <dbReference type="Proteomes" id="UP000265520"/>
    </source>
</evidence>